<organism evidence="1 2">
    <name type="scientific">Hoeflea algicola</name>
    <dbReference type="NCBI Taxonomy" id="2983763"/>
    <lineage>
        <taxon>Bacteria</taxon>
        <taxon>Pseudomonadati</taxon>
        <taxon>Pseudomonadota</taxon>
        <taxon>Alphaproteobacteria</taxon>
        <taxon>Hyphomicrobiales</taxon>
        <taxon>Rhizobiaceae</taxon>
        <taxon>Hoeflea</taxon>
    </lineage>
</organism>
<reference evidence="1" key="1">
    <citation type="submission" date="2022-10" db="EMBL/GenBank/DDBJ databases">
        <title>Hoeflea sp. G2-23, isolated from marine algae.</title>
        <authorList>
            <person name="Kristyanto S."/>
            <person name="Kim J.M."/>
            <person name="Jeon C.O."/>
        </authorList>
    </citation>
    <scope>NUCLEOTIDE SEQUENCE</scope>
    <source>
        <strain evidence="1">G2-23</strain>
    </source>
</reference>
<name>A0ABT3ZGQ5_9HYPH</name>
<protein>
    <recommendedName>
        <fullName evidence="3">Secreted protein</fullName>
    </recommendedName>
</protein>
<gene>
    <name evidence="1" type="ORF">OEG84_24720</name>
</gene>
<accession>A0ABT3ZGQ5</accession>
<dbReference type="RefSeq" id="WP_267656551.1">
    <property type="nucleotide sequence ID" value="NZ_JAOVZR010000003.1"/>
</dbReference>
<sequence>MPQFMCPWPIMLSVLSQQFIMTASGRLCMVIIWPTASAVCAPCVEATSAPFVNSKKTIEMMKLRISTQLPENVKENHKNVTITQP</sequence>
<comment type="caution">
    <text evidence="1">The sequence shown here is derived from an EMBL/GenBank/DDBJ whole genome shotgun (WGS) entry which is preliminary data.</text>
</comment>
<dbReference type="EMBL" id="JAOVZR010000003">
    <property type="protein sequence ID" value="MCY0150813.1"/>
    <property type="molecule type" value="Genomic_DNA"/>
</dbReference>
<evidence type="ECO:0008006" key="3">
    <source>
        <dbReference type="Google" id="ProtNLM"/>
    </source>
</evidence>
<proteinExistence type="predicted"/>
<evidence type="ECO:0000313" key="1">
    <source>
        <dbReference type="EMBL" id="MCY0150813.1"/>
    </source>
</evidence>
<evidence type="ECO:0000313" key="2">
    <source>
        <dbReference type="Proteomes" id="UP001073227"/>
    </source>
</evidence>
<keyword evidence="2" id="KW-1185">Reference proteome</keyword>
<dbReference type="Proteomes" id="UP001073227">
    <property type="component" value="Unassembled WGS sequence"/>
</dbReference>